<dbReference type="eggNOG" id="KOG1635">
    <property type="taxonomic scope" value="Eukaryota"/>
</dbReference>
<evidence type="ECO:0000313" key="6">
    <source>
        <dbReference type="EMBL" id="EAS00332.2"/>
    </source>
</evidence>
<dbReference type="GeneID" id="7837680"/>
<evidence type="ECO:0000256" key="2">
    <source>
        <dbReference type="ARBA" id="ARBA00012502"/>
    </source>
</evidence>
<dbReference type="AlphaFoldDB" id="I7LVY3"/>
<dbReference type="PANTHER" id="PTHR43774:SF1">
    <property type="entry name" value="PEPTIDE METHIONINE SULFOXIDE REDUCTASE MSRA 2"/>
    <property type="match status" value="1"/>
</dbReference>
<dbReference type="InParanoid" id="I7LVY3"/>
<dbReference type="InterPro" id="IPR036509">
    <property type="entry name" value="Met_Sox_Rdtase_MsrA_sf"/>
</dbReference>
<feature type="domain" description="Peptide methionine sulphoxide reductase MsrA" evidence="5">
    <location>
        <begin position="43"/>
        <end position="195"/>
    </location>
</feature>
<dbReference type="EC" id="1.8.4.11" evidence="2"/>
<evidence type="ECO:0000256" key="4">
    <source>
        <dbReference type="ARBA" id="ARBA00030643"/>
    </source>
</evidence>
<dbReference type="RefSeq" id="XP_001020577.2">
    <property type="nucleotide sequence ID" value="XM_001020577.3"/>
</dbReference>
<dbReference type="STRING" id="312017.I7LVY3"/>
<dbReference type="OrthoDB" id="77405at2759"/>
<keyword evidence="7" id="KW-1185">Reference proteome</keyword>
<dbReference type="Pfam" id="PF01625">
    <property type="entry name" value="PMSR"/>
    <property type="match status" value="1"/>
</dbReference>
<proteinExistence type="inferred from homology"/>
<accession>I7LVY3</accession>
<reference evidence="7" key="1">
    <citation type="journal article" date="2006" name="PLoS Biol.">
        <title>Macronuclear genome sequence of the ciliate Tetrahymena thermophila, a model eukaryote.</title>
        <authorList>
            <person name="Eisen J.A."/>
            <person name="Coyne R.S."/>
            <person name="Wu M."/>
            <person name="Wu D."/>
            <person name="Thiagarajan M."/>
            <person name="Wortman J.R."/>
            <person name="Badger J.H."/>
            <person name="Ren Q."/>
            <person name="Amedeo P."/>
            <person name="Jones K.M."/>
            <person name="Tallon L.J."/>
            <person name="Delcher A.L."/>
            <person name="Salzberg S.L."/>
            <person name="Silva J.C."/>
            <person name="Haas B.J."/>
            <person name="Majoros W.H."/>
            <person name="Farzad M."/>
            <person name="Carlton J.M."/>
            <person name="Smith R.K. Jr."/>
            <person name="Garg J."/>
            <person name="Pearlman R.E."/>
            <person name="Karrer K.M."/>
            <person name="Sun L."/>
            <person name="Manning G."/>
            <person name="Elde N.C."/>
            <person name="Turkewitz A.P."/>
            <person name="Asai D.J."/>
            <person name="Wilkes D.E."/>
            <person name="Wang Y."/>
            <person name="Cai H."/>
            <person name="Collins K."/>
            <person name="Stewart B.A."/>
            <person name="Lee S.R."/>
            <person name="Wilamowska K."/>
            <person name="Weinberg Z."/>
            <person name="Ruzzo W.L."/>
            <person name="Wloga D."/>
            <person name="Gaertig J."/>
            <person name="Frankel J."/>
            <person name="Tsao C.-C."/>
            <person name="Gorovsky M.A."/>
            <person name="Keeling P.J."/>
            <person name="Waller R.F."/>
            <person name="Patron N.J."/>
            <person name="Cherry J.M."/>
            <person name="Stover N.A."/>
            <person name="Krieger C.J."/>
            <person name="del Toro C."/>
            <person name="Ryder H.F."/>
            <person name="Williamson S.C."/>
            <person name="Barbeau R.A."/>
            <person name="Hamilton E.P."/>
            <person name="Orias E."/>
        </authorList>
    </citation>
    <scope>NUCLEOTIDE SEQUENCE [LARGE SCALE GENOMIC DNA]</scope>
    <source>
        <strain evidence="7">SB210</strain>
    </source>
</reference>
<dbReference type="HAMAP" id="MF_01401">
    <property type="entry name" value="MsrA"/>
    <property type="match status" value="1"/>
</dbReference>
<comment type="similarity">
    <text evidence="1">Belongs to the MsrA Met sulfoxide reductase family.</text>
</comment>
<dbReference type="SMR" id="I7LVY3"/>
<protein>
    <recommendedName>
        <fullName evidence="2">peptide-methionine (S)-S-oxide reductase</fullName>
        <ecNumber evidence="2">1.8.4.11</ecNumber>
    </recommendedName>
    <alternativeName>
        <fullName evidence="4">Peptide-methionine (S)-S-oxide reductase</fullName>
    </alternativeName>
</protein>
<dbReference type="InterPro" id="IPR002569">
    <property type="entry name" value="Met_Sox_Rdtase_MsrA_dom"/>
</dbReference>
<dbReference type="GO" id="GO:0008113">
    <property type="term" value="F:peptide-methionine (S)-S-oxide reductase activity"/>
    <property type="evidence" value="ECO:0007669"/>
    <property type="project" value="UniProtKB-EC"/>
</dbReference>
<dbReference type="SUPFAM" id="SSF55068">
    <property type="entry name" value="Peptide methionine sulfoxide reductase"/>
    <property type="match status" value="1"/>
</dbReference>
<organism evidence="6 7">
    <name type="scientific">Tetrahymena thermophila (strain SB210)</name>
    <dbReference type="NCBI Taxonomy" id="312017"/>
    <lineage>
        <taxon>Eukaryota</taxon>
        <taxon>Sar</taxon>
        <taxon>Alveolata</taxon>
        <taxon>Ciliophora</taxon>
        <taxon>Intramacronucleata</taxon>
        <taxon>Oligohymenophorea</taxon>
        <taxon>Hymenostomatida</taxon>
        <taxon>Tetrahymenina</taxon>
        <taxon>Tetrahymenidae</taxon>
        <taxon>Tetrahymena</taxon>
    </lineage>
</organism>
<name>I7LVY3_TETTS</name>
<evidence type="ECO:0000313" key="7">
    <source>
        <dbReference type="Proteomes" id="UP000009168"/>
    </source>
</evidence>
<keyword evidence="3" id="KW-0560">Oxidoreductase</keyword>
<evidence type="ECO:0000259" key="5">
    <source>
        <dbReference type="Pfam" id="PF01625"/>
    </source>
</evidence>
<dbReference type="Proteomes" id="UP000009168">
    <property type="component" value="Unassembled WGS sequence"/>
</dbReference>
<evidence type="ECO:0000256" key="1">
    <source>
        <dbReference type="ARBA" id="ARBA00005591"/>
    </source>
</evidence>
<dbReference type="NCBIfam" id="TIGR00401">
    <property type="entry name" value="msrA"/>
    <property type="match status" value="1"/>
</dbReference>
<sequence length="214" mass="24537">MLKYTQKQTLQIIQLIKKQSNSQIIKRQSKKVESKQMQAHKIATIGGGCFWCTEAVFRRVIGVSDVKSGYAGGNVDNPTYKQICAGNTNHAEVIQLQYNPSVISYDNILRIFMNVHDPTTKNRQGADSGTQYRSIILYSDEEQKNIAHQIISEINNSKLYPNPVVTEVVPLTKFYEAEKDHQNFYNLNQNYGYCKAVIDPKLKKFLTKYKEFSQ</sequence>
<gene>
    <name evidence="6" type="ORF">TTHERM_00219050</name>
</gene>
<dbReference type="Gene3D" id="3.30.1060.10">
    <property type="entry name" value="Peptide methionine sulphoxide reductase MsrA"/>
    <property type="match status" value="1"/>
</dbReference>
<dbReference type="EMBL" id="GG662621">
    <property type="protein sequence ID" value="EAS00332.2"/>
    <property type="molecule type" value="Genomic_DNA"/>
</dbReference>
<dbReference type="PANTHER" id="PTHR43774">
    <property type="entry name" value="PEPTIDE METHIONINE SULFOXIDE REDUCTASE"/>
    <property type="match status" value="1"/>
</dbReference>
<evidence type="ECO:0000256" key="3">
    <source>
        <dbReference type="ARBA" id="ARBA00023002"/>
    </source>
</evidence>
<dbReference type="KEGG" id="tet:TTHERM_00219050"/>